<dbReference type="EMBL" id="JAZHXI010000005">
    <property type="protein sequence ID" value="KAL2071920.1"/>
    <property type="molecule type" value="Genomic_DNA"/>
</dbReference>
<evidence type="ECO:0000313" key="2">
    <source>
        <dbReference type="Proteomes" id="UP001595075"/>
    </source>
</evidence>
<gene>
    <name evidence="1" type="ORF">VTL71DRAFT_13155</name>
</gene>
<accession>A0ABR4CQ13</accession>
<keyword evidence="2" id="KW-1185">Reference proteome</keyword>
<organism evidence="1 2">
    <name type="scientific">Oculimacula yallundae</name>
    <dbReference type="NCBI Taxonomy" id="86028"/>
    <lineage>
        <taxon>Eukaryota</taxon>
        <taxon>Fungi</taxon>
        <taxon>Dikarya</taxon>
        <taxon>Ascomycota</taxon>
        <taxon>Pezizomycotina</taxon>
        <taxon>Leotiomycetes</taxon>
        <taxon>Helotiales</taxon>
        <taxon>Ploettnerulaceae</taxon>
        <taxon>Oculimacula</taxon>
    </lineage>
</organism>
<reference evidence="1 2" key="1">
    <citation type="journal article" date="2024" name="Commun. Biol.">
        <title>Comparative genomic analysis of thermophilic fungi reveals convergent evolutionary adaptations and gene losses.</title>
        <authorList>
            <person name="Steindorff A.S."/>
            <person name="Aguilar-Pontes M.V."/>
            <person name="Robinson A.J."/>
            <person name="Andreopoulos B."/>
            <person name="LaButti K."/>
            <person name="Kuo A."/>
            <person name="Mondo S."/>
            <person name="Riley R."/>
            <person name="Otillar R."/>
            <person name="Haridas S."/>
            <person name="Lipzen A."/>
            <person name="Grimwood J."/>
            <person name="Schmutz J."/>
            <person name="Clum A."/>
            <person name="Reid I.D."/>
            <person name="Moisan M.C."/>
            <person name="Butler G."/>
            <person name="Nguyen T.T.M."/>
            <person name="Dewar K."/>
            <person name="Conant G."/>
            <person name="Drula E."/>
            <person name="Henrissat B."/>
            <person name="Hansel C."/>
            <person name="Singer S."/>
            <person name="Hutchinson M.I."/>
            <person name="de Vries R.P."/>
            <person name="Natvig D.O."/>
            <person name="Powell A.J."/>
            <person name="Tsang A."/>
            <person name="Grigoriev I.V."/>
        </authorList>
    </citation>
    <scope>NUCLEOTIDE SEQUENCE [LARGE SCALE GENOMIC DNA]</scope>
    <source>
        <strain evidence="1 2">CBS 494.80</strain>
    </source>
</reference>
<protein>
    <submittedName>
        <fullName evidence="1">Uncharacterized protein</fullName>
    </submittedName>
</protein>
<name>A0ABR4CQ13_9HELO</name>
<dbReference type="Proteomes" id="UP001595075">
    <property type="component" value="Unassembled WGS sequence"/>
</dbReference>
<sequence length="78" mass="9345">MRYLCTWMIVVDSPFIDPGVDKYFSQDLHSRILKFFYRLSNQPLTLLVSPRILPPLNDRGLWLIHDLIFLFNLKYNTD</sequence>
<proteinExistence type="predicted"/>
<comment type="caution">
    <text evidence="1">The sequence shown here is derived from an EMBL/GenBank/DDBJ whole genome shotgun (WGS) entry which is preliminary data.</text>
</comment>
<evidence type="ECO:0000313" key="1">
    <source>
        <dbReference type="EMBL" id="KAL2071920.1"/>
    </source>
</evidence>